<dbReference type="SUPFAM" id="SSF52799">
    <property type="entry name" value="(Phosphotyrosine protein) phosphatases II"/>
    <property type="match status" value="1"/>
</dbReference>
<keyword evidence="3" id="KW-1185">Reference proteome</keyword>
<feature type="domain" description="Tyrosine specific protein phosphatases" evidence="1">
    <location>
        <begin position="97"/>
        <end position="149"/>
    </location>
</feature>
<sequence>MAGFPGLETSVDGSAYIDAEAMALTTQKMAKLGAKLFVILTEEQELPEGSFAFLQQAAGDSGLTLHFMPIVDFEVPRAEFMAKWPALWADIRARLVNGETVACSCQYGAGRSGLLAAFTLIEQGMEPQDAIALVRSHFDEAIESTMQEDWLTSIKATS</sequence>
<dbReference type="InterPro" id="IPR000387">
    <property type="entry name" value="Tyr_Pase_dom"/>
</dbReference>
<dbReference type="Gene3D" id="3.90.190.10">
    <property type="entry name" value="Protein tyrosine phosphatase superfamily"/>
    <property type="match status" value="1"/>
</dbReference>
<dbReference type="RefSeq" id="WP_327795609.1">
    <property type="nucleotide sequence ID" value="NZ_JADQAZ010000004.1"/>
</dbReference>
<proteinExistence type="predicted"/>
<reference evidence="2 3" key="1">
    <citation type="journal article" date="2021" name="Arch. Microbiol.">
        <title>Harenicola maris gen. nov., sp. nov. isolated from the Sea of Japan shallow sediments.</title>
        <authorList>
            <person name="Romanenko L.A."/>
            <person name="Kurilenko V.V."/>
            <person name="Chernysheva N.Y."/>
            <person name="Tekutyeva L.A."/>
            <person name="Velansky P.V."/>
            <person name="Svetashev V.I."/>
            <person name="Isaeva M.P."/>
        </authorList>
    </citation>
    <scope>NUCLEOTIDE SEQUENCE [LARGE SCALE GENOMIC DNA]</scope>
    <source>
        <strain evidence="2 3">KMM 3653</strain>
    </source>
</reference>
<accession>A0AAP2CVN3</accession>
<dbReference type="EMBL" id="JADQAZ010000004">
    <property type="protein sequence ID" value="MBT0959376.1"/>
    <property type="molecule type" value="Genomic_DNA"/>
</dbReference>
<organism evidence="2 3">
    <name type="scientific">Harenicola maris</name>
    <dbReference type="NCBI Taxonomy" id="2841044"/>
    <lineage>
        <taxon>Bacteria</taxon>
        <taxon>Pseudomonadati</taxon>
        <taxon>Pseudomonadota</taxon>
        <taxon>Alphaproteobacteria</taxon>
        <taxon>Rhodobacterales</taxon>
        <taxon>Paracoccaceae</taxon>
        <taxon>Harenicola</taxon>
    </lineage>
</organism>
<dbReference type="Proteomes" id="UP001315686">
    <property type="component" value="Unassembled WGS sequence"/>
</dbReference>
<dbReference type="AlphaFoldDB" id="A0AAP2CVN3"/>
<name>A0AAP2CVN3_9RHOB</name>
<protein>
    <recommendedName>
        <fullName evidence="1">Tyrosine specific protein phosphatases domain-containing protein</fullName>
    </recommendedName>
</protein>
<evidence type="ECO:0000313" key="3">
    <source>
        <dbReference type="Proteomes" id="UP001315686"/>
    </source>
</evidence>
<evidence type="ECO:0000259" key="1">
    <source>
        <dbReference type="PROSITE" id="PS50056"/>
    </source>
</evidence>
<dbReference type="InterPro" id="IPR029021">
    <property type="entry name" value="Prot-tyrosine_phosphatase-like"/>
</dbReference>
<gene>
    <name evidence="2" type="ORF">IV417_18450</name>
</gene>
<dbReference type="PROSITE" id="PS50056">
    <property type="entry name" value="TYR_PHOSPHATASE_2"/>
    <property type="match status" value="1"/>
</dbReference>
<comment type="caution">
    <text evidence="2">The sequence shown here is derived from an EMBL/GenBank/DDBJ whole genome shotgun (WGS) entry which is preliminary data.</text>
</comment>
<evidence type="ECO:0000313" key="2">
    <source>
        <dbReference type="EMBL" id="MBT0959376.1"/>
    </source>
</evidence>